<feature type="region of interest" description="Disordered" evidence="1">
    <location>
        <begin position="290"/>
        <end position="319"/>
    </location>
</feature>
<gene>
    <name evidence="2" type="ORF">TCIL3000_8_2330</name>
</gene>
<dbReference type="VEuPathDB" id="TriTrypDB:TcIL3000_8_2330"/>
<organism evidence="2">
    <name type="scientific">Trypanosoma congolense (strain IL3000)</name>
    <dbReference type="NCBI Taxonomy" id="1068625"/>
    <lineage>
        <taxon>Eukaryota</taxon>
        <taxon>Discoba</taxon>
        <taxon>Euglenozoa</taxon>
        <taxon>Kinetoplastea</taxon>
        <taxon>Metakinetoplastina</taxon>
        <taxon>Trypanosomatida</taxon>
        <taxon>Trypanosomatidae</taxon>
        <taxon>Trypanosoma</taxon>
        <taxon>Nannomonas</taxon>
    </lineage>
</organism>
<sequence length="334" mass="35842">MVGHHAEAGTSPIGTAEGSGYAAEETIGGACDASTSLSSDQLRLITRRMSRALLRAPQEEVGDRTRQLYETLHDLFVRWSERQQRASFIGLSPEQVGSLLRYGADAIRQASIAGLLLSKAQRAVELVSASPLLTIEAINRELRDLQHPVSLRPIAEVLELARVLDDAQGLRTPIGMINLVHFVALSSTLCPVEDMRALLLLVASNTGNNHLLCSAIYHEWAILDKQNSSQLLLLSKLLESEYQKARHRPTDVVVAELLDGEFESLGCCPIDPAVADCVGNGGAPRPPLNDAVSCSSGGDGSPGGENCTSPVVSGDVSEDYGDTVDTEFWSRLCS</sequence>
<protein>
    <submittedName>
        <fullName evidence="2">Uncharacterized protein</fullName>
    </submittedName>
</protein>
<evidence type="ECO:0000313" key="2">
    <source>
        <dbReference type="EMBL" id="CCC92014.1"/>
    </source>
</evidence>
<accession>G0URK2</accession>
<reference evidence="2" key="1">
    <citation type="journal article" date="2012" name="Proc. Natl. Acad. Sci. U.S.A.">
        <title>Antigenic diversity is generated by distinct evolutionary mechanisms in African trypanosome species.</title>
        <authorList>
            <person name="Jackson A.P."/>
            <person name="Berry A."/>
            <person name="Aslett M."/>
            <person name="Allison H.C."/>
            <person name="Burton P."/>
            <person name="Vavrova-Anderson J."/>
            <person name="Brown R."/>
            <person name="Browne H."/>
            <person name="Corton N."/>
            <person name="Hauser H."/>
            <person name="Gamble J."/>
            <person name="Gilderthorp R."/>
            <person name="Marcello L."/>
            <person name="McQuillan J."/>
            <person name="Otto T.D."/>
            <person name="Quail M.A."/>
            <person name="Sanders M.J."/>
            <person name="van Tonder A."/>
            <person name="Ginger M.L."/>
            <person name="Field M.C."/>
            <person name="Barry J.D."/>
            <person name="Hertz-Fowler C."/>
            <person name="Berriman M."/>
        </authorList>
    </citation>
    <scope>NUCLEOTIDE SEQUENCE</scope>
    <source>
        <strain evidence="2">IL3000</strain>
    </source>
</reference>
<dbReference type="AlphaFoldDB" id="G0URK2"/>
<name>G0URK2_TRYCI</name>
<dbReference type="EMBL" id="HE575321">
    <property type="protein sequence ID" value="CCC92014.1"/>
    <property type="molecule type" value="Genomic_DNA"/>
</dbReference>
<evidence type="ECO:0000256" key="1">
    <source>
        <dbReference type="SAM" id="MobiDB-lite"/>
    </source>
</evidence>
<proteinExistence type="predicted"/>